<evidence type="ECO:0000313" key="1">
    <source>
        <dbReference type="EMBL" id="CBH98086.1"/>
    </source>
</evidence>
<dbReference type="InterPro" id="IPR003795">
    <property type="entry name" value="DUF192"/>
</dbReference>
<proteinExistence type="predicted"/>
<dbReference type="Gene3D" id="2.60.120.1140">
    <property type="entry name" value="Protein of unknown function DUF192"/>
    <property type="match status" value="1"/>
</dbReference>
<evidence type="ECO:0008006" key="2">
    <source>
        <dbReference type="Google" id="ProtNLM"/>
    </source>
</evidence>
<accession>E6PT29</accession>
<dbReference type="AlphaFoldDB" id="E6PT29"/>
<dbReference type="PANTHER" id="PTHR37953:SF1">
    <property type="entry name" value="UPF0127 PROTEIN MJ1496"/>
    <property type="match status" value="1"/>
</dbReference>
<gene>
    <name evidence="1" type="ORF">CARN2_3562</name>
</gene>
<protein>
    <recommendedName>
        <fullName evidence="2">DUF192 domain-containing protein</fullName>
    </recommendedName>
</protein>
<comment type="caution">
    <text evidence="1">The sequence shown here is derived from an EMBL/GenBank/DDBJ whole genome shotgun (WGS) entry which is preliminary data.</text>
</comment>
<dbReference type="PANTHER" id="PTHR37953">
    <property type="entry name" value="UPF0127 PROTEIN MJ1496"/>
    <property type="match status" value="1"/>
</dbReference>
<sequence length="162" mass="18017">MKLTSNLARKANRSHIGFLVCFAVLSLAPLARAQLAVLPQTTLQAGMQLIHAELATTPDQRETGLMYRRELSGNHGMLFIFSDDQPVCMWMKNTFIPLSVAFIDDQGRITNIADMKPQTLDSHCAVQNVRFALEMPLGWFAQRGLKPGFQLRGKPFGTTAAR</sequence>
<name>E6PT29_9ZZZZ</name>
<dbReference type="EMBL" id="CABM01000048">
    <property type="protein sequence ID" value="CBH98086.1"/>
    <property type="molecule type" value="Genomic_DNA"/>
</dbReference>
<organism evidence="1">
    <name type="scientific">mine drainage metagenome</name>
    <dbReference type="NCBI Taxonomy" id="410659"/>
    <lineage>
        <taxon>unclassified sequences</taxon>
        <taxon>metagenomes</taxon>
        <taxon>ecological metagenomes</taxon>
    </lineage>
</organism>
<dbReference type="Pfam" id="PF02643">
    <property type="entry name" value="DUF192"/>
    <property type="match status" value="1"/>
</dbReference>
<reference evidence="1" key="1">
    <citation type="submission" date="2009-10" db="EMBL/GenBank/DDBJ databases">
        <title>Diversity of trophic interactions inside an arsenic-rich microbial ecosystem.</title>
        <authorList>
            <person name="Bertin P.N."/>
            <person name="Heinrich-Salmeron A."/>
            <person name="Pelletier E."/>
            <person name="Goulhen-Chollet F."/>
            <person name="Arsene-Ploetze F."/>
            <person name="Gallien S."/>
            <person name="Calteau A."/>
            <person name="Vallenet D."/>
            <person name="Casiot C."/>
            <person name="Chane-Woon-Ming B."/>
            <person name="Giloteaux L."/>
            <person name="Barakat M."/>
            <person name="Bonnefoy V."/>
            <person name="Bruneel O."/>
            <person name="Chandler M."/>
            <person name="Cleiss J."/>
            <person name="Duran R."/>
            <person name="Elbaz-Poulichet F."/>
            <person name="Fonknechten N."/>
            <person name="Lauga B."/>
            <person name="Mornico D."/>
            <person name="Ortet P."/>
            <person name="Schaeffer C."/>
            <person name="Siguier P."/>
            <person name="Alexander Thil Smith A."/>
            <person name="Van Dorsselaer A."/>
            <person name="Weissenbach J."/>
            <person name="Medigue C."/>
            <person name="Le Paslier D."/>
        </authorList>
    </citation>
    <scope>NUCLEOTIDE SEQUENCE</scope>
</reference>
<dbReference type="InterPro" id="IPR038695">
    <property type="entry name" value="Saro_0823-like_sf"/>
</dbReference>